<dbReference type="GO" id="GO:0009272">
    <property type="term" value="P:fungal-type cell wall biogenesis"/>
    <property type="evidence" value="ECO:0007669"/>
    <property type="project" value="UniProtKB-ARBA"/>
</dbReference>
<dbReference type="CDD" id="cd10917">
    <property type="entry name" value="CE4_NodB_like_6s_7s"/>
    <property type="match status" value="1"/>
</dbReference>
<dbReference type="PROSITE" id="PS51677">
    <property type="entry name" value="NODB"/>
    <property type="match status" value="1"/>
</dbReference>
<accession>A0A9W8E7I9</accession>
<reference evidence="4" key="1">
    <citation type="submission" date="2022-07" db="EMBL/GenBank/DDBJ databases">
        <title>Phylogenomic reconstructions and comparative analyses of Kickxellomycotina fungi.</title>
        <authorList>
            <person name="Reynolds N.K."/>
            <person name="Stajich J.E."/>
            <person name="Barry K."/>
            <person name="Grigoriev I.V."/>
            <person name="Crous P."/>
            <person name="Smith M.E."/>
        </authorList>
    </citation>
    <scope>NUCLEOTIDE SEQUENCE</scope>
    <source>
        <strain evidence="4">RSA 1196</strain>
    </source>
</reference>
<dbReference type="AlphaFoldDB" id="A0A9W8E7I9"/>
<dbReference type="GO" id="GO:0016020">
    <property type="term" value="C:membrane"/>
    <property type="evidence" value="ECO:0007669"/>
    <property type="project" value="TreeGrafter"/>
</dbReference>
<evidence type="ECO:0000256" key="1">
    <source>
        <dbReference type="ARBA" id="ARBA00022723"/>
    </source>
</evidence>
<proteinExistence type="predicted"/>
<keyword evidence="5" id="KW-1185">Reference proteome</keyword>
<dbReference type="InterPro" id="IPR002509">
    <property type="entry name" value="NODB_dom"/>
</dbReference>
<feature type="domain" description="NodB homology" evidence="3">
    <location>
        <begin position="19"/>
        <end position="210"/>
    </location>
</feature>
<dbReference type="OrthoDB" id="407355at2759"/>
<dbReference type="PANTHER" id="PTHR10587:SF133">
    <property type="entry name" value="CHITIN DEACETYLASE 1-RELATED"/>
    <property type="match status" value="1"/>
</dbReference>
<dbReference type="GO" id="GO:0005975">
    <property type="term" value="P:carbohydrate metabolic process"/>
    <property type="evidence" value="ECO:0007669"/>
    <property type="project" value="InterPro"/>
</dbReference>
<evidence type="ECO:0000313" key="5">
    <source>
        <dbReference type="Proteomes" id="UP001150925"/>
    </source>
</evidence>
<dbReference type="InterPro" id="IPR050248">
    <property type="entry name" value="Polysacc_deacetylase_ArnD"/>
</dbReference>
<keyword evidence="1" id="KW-0479">Metal-binding</keyword>
<comment type="caution">
    <text evidence="4">The sequence shown here is derived from an EMBL/GenBank/DDBJ whole genome shotgun (WGS) entry which is preliminary data.</text>
</comment>
<keyword evidence="2" id="KW-0378">Hydrolase</keyword>
<dbReference type="SUPFAM" id="SSF88713">
    <property type="entry name" value="Glycoside hydrolase/deacetylase"/>
    <property type="match status" value="1"/>
</dbReference>
<dbReference type="GO" id="GO:0004099">
    <property type="term" value="F:chitin deacetylase activity"/>
    <property type="evidence" value="ECO:0007669"/>
    <property type="project" value="TreeGrafter"/>
</dbReference>
<dbReference type="EMBL" id="JANBPY010000496">
    <property type="protein sequence ID" value="KAJ1966578.1"/>
    <property type="molecule type" value="Genomic_DNA"/>
</dbReference>
<dbReference type="InterPro" id="IPR011330">
    <property type="entry name" value="Glyco_hydro/deAcase_b/a-brl"/>
</dbReference>
<dbReference type="GO" id="GO:0046872">
    <property type="term" value="F:metal ion binding"/>
    <property type="evidence" value="ECO:0007669"/>
    <property type="project" value="UniProtKB-KW"/>
</dbReference>
<dbReference type="Gene3D" id="3.20.20.370">
    <property type="entry name" value="Glycoside hydrolase/deacetylase"/>
    <property type="match status" value="1"/>
</dbReference>
<name>A0A9W8E7I9_9FUNG</name>
<dbReference type="Pfam" id="PF01522">
    <property type="entry name" value="Polysacc_deac_1"/>
    <property type="match status" value="1"/>
</dbReference>
<evidence type="ECO:0000313" key="4">
    <source>
        <dbReference type="EMBL" id="KAJ1966578.1"/>
    </source>
</evidence>
<organism evidence="4 5">
    <name type="scientific">Dispira parvispora</name>
    <dbReference type="NCBI Taxonomy" id="1520584"/>
    <lineage>
        <taxon>Eukaryota</taxon>
        <taxon>Fungi</taxon>
        <taxon>Fungi incertae sedis</taxon>
        <taxon>Zoopagomycota</taxon>
        <taxon>Kickxellomycotina</taxon>
        <taxon>Dimargaritomycetes</taxon>
        <taxon>Dimargaritales</taxon>
        <taxon>Dimargaritaceae</taxon>
        <taxon>Dispira</taxon>
    </lineage>
</organism>
<evidence type="ECO:0000259" key="3">
    <source>
        <dbReference type="PROSITE" id="PS51677"/>
    </source>
</evidence>
<gene>
    <name evidence="4" type="ORF">IWQ62_002381</name>
</gene>
<protein>
    <recommendedName>
        <fullName evidence="3">NodB homology domain-containing protein</fullName>
    </recommendedName>
</protein>
<sequence>MAFVGLQSVGATTTECSPGKWALTFDDGPHPSISLEILSLLRKNNAKATFFVVGKNVADNPGILRQIYEDGHEIGVHTWNHLDLTSLNTNQIRKEIGSTVDVIYQTVGVRPTLARPPFGNTNELVRGIMKEFGLEGITWNVDSNDWRYAQEYHDSYEAGKFTEEELFSHLKDKDPSTTGVISLQHDVHEASVYITGEVIRGIRTKGFSLTTVKQCISGPNNSYTVPPAPTATTSSSLNSTVTIGNANETAISGTVTNTSSYTDLVTDSETVTNSNATLTPPSKYPPRV</sequence>
<dbReference type="Proteomes" id="UP001150925">
    <property type="component" value="Unassembled WGS sequence"/>
</dbReference>
<evidence type="ECO:0000256" key="2">
    <source>
        <dbReference type="ARBA" id="ARBA00022801"/>
    </source>
</evidence>
<dbReference type="PANTHER" id="PTHR10587">
    <property type="entry name" value="GLYCOSYL TRANSFERASE-RELATED"/>
    <property type="match status" value="1"/>
</dbReference>